<feature type="transmembrane region" description="Helical" evidence="3">
    <location>
        <begin position="205"/>
        <end position="226"/>
    </location>
</feature>
<dbReference type="PANTHER" id="PTHR42680:SF3">
    <property type="entry name" value="DCTP DEAMINASE"/>
    <property type="match status" value="1"/>
</dbReference>
<evidence type="ECO:0000256" key="1">
    <source>
        <dbReference type="ARBA" id="ARBA00022801"/>
    </source>
</evidence>
<dbReference type="Gene3D" id="2.70.40.10">
    <property type="match status" value="1"/>
</dbReference>
<keyword evidence="3" id="KW-0472">Membrane</keyword>
<evidence type="ECO:0000313" key="4">
    <source>
        <dbReference type="EMBL" id="MVW76705.1"/>
    </source>
</evidence>
<evidence type="ECO:0000313" key="5">
    <source>
        <dbReference type="Proteomes" id="UP000429555"/>
    </source>
</evidence>
<dbReference type="RefSeq" id="WP_160347182.1">
    <property type="nucleotide sequence ID" value="NZ_WKJZ01000003.1"/>
</dbReference>
<accession>A0A6I4KW99</accession>
<gene>
    <name evidence="4" type="ORF">GJV18_15400</name>
</gene>
<feature type="transmembrane region" description="Helical" evidence="3">
    <location>
        <begin position="232"/>
        <end position="252"/>
    </location>
</feature>
<evidence type="ECO:0000256" key="3">
    <source>
        <dbReference type="SAM" id="Phobius"/>
    </source>
</evidence>
<keyword evidence="3" id="KW-1133">Transmembrane helix</keyword>
<proteinExistence type="predicted"/>
<dbReference type="PANTHER" id="PTHR42680">
    <property type="entry name" value="DCTP DEAMINASE"/>
    <property type="match status" value="1"/>
</dbReference>
<dbReference type="GO" id="GO:0006229">
    <property type="term" value="P:dUTP biosynthetic process"/>
    <property type="evidence" value="ECO:0007669"/>
    <property type="project" value="InterPro"/>
</dbReference>
<dbReference type="InterPro" id="IPR033704">
    <property type="entry name" value="dUTPase_trimeric"/>
</dbReference>
<dbReference type="Pfam" id="PF22769">
    <property type="entry name" value="DCD"/>
    <property type="match status" value="1"/>
</dbReference>
<keyword evidence="5" id="KW-1185">Reference proteome</keyword>
<name>A0A6I4KW99_9PSED</name>
<dbReference type="InterPro" id="IPR011962">
    <property type="entry name" value="dCTP_deaminase"/>
</dbReference>
<sequence>MTVLSNIEIEELIAQGKLIKNGIAKQIGAACYELRAGKTYFDLTENNSRIDLSSREFIIIKPWHRVVILTHESLEIPNNILARVVSKGSWFSVGLSAVCTQADPGFKGQLGIVTQNFSDKYIKIDQGQAIAKIDFSLLSSESTKPYNGQHGFQSNIWPIDTTLQKQHSEVASDRRVDPELDEAYKVLPRDVSQVIVSLVGKQRRVNTGIIALLAINALTLVFAILPEKPIETATAIIINLISQALVSVFTFLRRAK</sequence>
<comment type="caution">
    <text evidence="4">The sequence shown here is derived from an EMBL/GenBank/DDBJ whole genome shotgun (WGS) entry which is preliminary data.</text>
</comment>
<dbReference type="EMBL" id="WKJZ01000003">
    <property type="protein sequence ID" value="MVW76705.1"/>
    <property type="molecule type" value="Genomic_DNA"/>
</dbReference>
<protein>
    <submittedName>
        <fullName evidence="4">Uncharacterized protein</fullName>
    </submittedName>
</protein>
<dbReference type="SUPFAM" id="SSF51283">
    <property type="entry name" value="dUTPase-like"/>
    <property type="match status" value="1"/>
</dbReference>
<dbReference type="CDD" id="cd07557">
    <property type="entry name" value="trimeric_dUTPase"/>
    <property type="match status" value="1"/>
</dbReference>
<keyword evidence="1" id="KW-0378">Hydrolase</keyword>
<reference evidence="4 5" key="1">
    <citation type="submission" date="2019-11" db="EMBL/GenBank/DDBJ databases">
        <title>Pseudomonas flavidum sp. nov., isolated from Baiyang Lake.</title>
        <authorList>
            <person name="Zhao Y."/>
        </authorList>
    </citation>
    <scope>NUCLEOTIDE SEQUENCE [LARGE SCALE GENOMIC DNA]</scope>
    <source>
        <strain evidence="5">R-22-3 w-18</strain>
    </source>
</reference>
<dbReference type="GO" id="GO:0008829">
    <property type="term" value="F:dCTP deaminase activity"/>
    <property type="evidence" value="ECO:0007669"/>
    <property type="project" value="InterPro"/>
</dbReference>
<evidence type="ECO:0000256" key="2">
    <source>
        <dbReference type="ARBA" id="ARBA00023080"/>
    </source>
</evidence>
<dbReference type="Proteomes" id="UP000429555">
    <property type="component" value="Unassembled WGS sequence"/>
</dbReference>
<dbReference type="AlphaFoldDB" id="A0A6I4KW99"/>
<keyword evidence="2" id="KW-0546">Nucleotide metabolism</keyword>
<organism evidence="4 5">
    <name type="scientific">Pseudomonas xionganensis</name>
    <dbReference type="NCBI Taxonomy" id="2654845"/>
    <lineage>
        <taxon>Bacteria</taxon>
        <taxon>Pseudomonadati</taxon>
        <taxon>Pseudomonadota</taxon>
        <taxon>Gammaproteobacteria</taxon>
        <taxon>Pseudomonadales</taxon>
        <taxon>Pseudomonadaceae</taxon>
        <taxon>Pseudomonas</taxon>
    </lineage>
</organism>
<dbReference type="InterPro" id="IPR036157">
    <property type="entry name" value="dUTPase-like_sf"/>
</dbReference>
<keyword evidence="3" id="KW-0812">Transmembrane</keyword>